<dbReference type="InterPro" id="IPR036390">
    <property type="entry name" value="WH_DNA-bd_sf"/>
</dbReference>
<dbReference type="GO" id="GO:0003700">
    <property type="term" value="F:DNA-binding transcription factor activity"/>
    <property type="evidence" value="ECO:0007669"/>
    <property type="project" value="InterPro"/>
</dbReference>
<dbReference type="OrthoDB" id="195851at2"/>
<dbReference type="Gene3D" id="1.10.10.10">
    <property type="entry name" value="Winged helix-like DNA-binding domain superfamily/Winged helix DNA-binding domain"/>
    <property type="match status" value="1"/>
</dbReference>
<protein>
    <submittedName>
        <fullName evidence="5">Transcriptional regulator</fullName>
    </submittedName>
</protein>
<dbReference type="PROSITE" id="PS50995">
    <property type="entry name" value="HTH_MARR_2"/>
    <property type="match status" value="1"/>
</dbReference>
<dbReference type="RefSeq" id="WP_039744188.1">
    <property type="nucleotide sequence ID" value="NZ_CP009788.1"/>
</dbReference>
<evidence type="ECO:0000313" key="5">
    <source>
        <dbReference type="EMBL" id="AJE04308.1"/>
    </source>
</evidence>
<dbReference type="AlphaFoldDB" id="A0A0B5BC60"/>
<dbReference type="EMBL" id="CP009788">
    <property type="protein sequence ID" value="AJE04308.1"/>
    <property type="molecule type" value="Genomic_DNA"/>
</dbReference>
<evidence type="ECO:0000259" key="4">
    <source>
        <dbReference type="PROSITE" id="PS50995"/>
    </source>
</evidence>
<evidence type="ECO:0000256" key="3">
    <source>
        <dbReference type="ARBA" id="ARBA00023163"/>
    </source>
</evidence>
<keyword evidence="3" id="KW-0804">Transcription</keyword>
<dbReference type="InterPro" id="IPR039422">
    <property type="entry name" value="MarR/SlyA-like"/>
</dbReference>
<keyword evidence="2" id="KW-0238">DNA-binding</keyword>
<dbReference type="GO" id="GO:0003677">
    <property type="term" value="F:DNA binding"/>
    <property type="evidence" value="ECO:0007669"/>
    <property type="project" value="UniProtKB-KW"/>
</dbReference>
<sequence length="140" mass="16026">MDFNLEESIGFTVYRTALKLRAEMARRLKSFDITPEQWSVLTRLAEADGLPQKQIAESTFKDQPTTGRIIDRLVEKGLVRREANPEDRRGFLVFLTEEGRRLRDKVVPVAARMNEDAGSLLSVEERKNLLALLRKVNANL</sequence>
<dbReference type="SMART" id="SM00347">
    <property type="entry name" value="HTH_MARR"/>
    <property type="match status" value="1"/>
</dbReference>
<keyword evidence="1" id="KW-0805">Transcription regulation</keyword>
<dbReference type="STRING" id="345632.GPICK_13955"/>
<evidence type="ECO:0000313" key="6">
    <source>
        <dbReference type="Proteomes" id="UP000057609"/>
    </source>
</evidence>
<dbReference type="HOGENOM" id="CLU_083287_18_6_7"/>
<dbReference type="PANTHER" id="PTHR33164">
    <property type="entry name" value="TRANSCRIPTIONAL REGULATOR, MARR FAMILY"/>
    <property type="match status" value="1"/>
</dbReference>
<evidence type="ECO:0000256" key="1">
    <source>
        <dbReference type="ARBA" id="ARBA00023015"/>
    </source>
</evidence>
<proteinExistence type="predicted"/>
<dbReference type="KEGG" id="gpi:GPICK_13955"/>
<keyword evidence="6" id="KW-1185">Reference proteome</keyword>
<evidence type="ECO:0000256" key="2">
    <source>
        <dbReference type="ARBA" id="ARBA00023125"/>
    </source>
</evidence>
<accession>A0A0B5BC60</accession>
<dbReference type="Pfam" id="PF12802">
    <property type="entry name" value="MarR_2"/>
    <property type="match status" value="1"/>
</dbReference>
<feature type="domain" description="HTH marR-type" evidence="4">
    <location>
        <begin position="6"/>
        <end position="138"/>
    </location>
</feature>
<dbReference type="PRINTS" id="PR00598">
    <property type="entry name" value="HTHMARR"/>
</dbReference>
<dbReference type="SUPFAM" id="SSF46785">
    <property type="entry name" value="Winged helix' DNA-binding domain"/>
    <property type="match status" value="1"/>
</dbReference>
<dbReference type="InterPro" id="IPR000835">
    <property type="entry name" value="HTH_MarR-typ"/>
</dbReference>
<dbReference type="InterPro" id="IPR036388">
    <property type="entry name" value="WH-like_DNA-bd_sf"/>
</dbReference>
<dbReference type="Proteomes" id="UP000057609">
    <property type="component" value="Chromosome"/>
</dbReference>
<reference evidence="5 6" key="1">
    <citation type="journal article" date="2015" name="Genome Announc.">
        <title>Complete Genome of Geobacter pickeringii G13T, a Metal-Reducing Isolate from Sedimentary Kaolin Deposits.</title>
        <authorList>
            <person name="Badalamenti J.P."/>
            <person name="Bond D.R."/>
        </authorList>
    </citation>
    <scope>NUCLEOTIDE SEQUENCE [LARGE SCALE GENOMIC DNA]</scope>
    <source>
        <strain evidence="5 6">G13</strain>
    </source>
</reference>
<organism evidence="5 6">
    <name type="scientific">Geobacter pickeringii</name>
    <dbReference type="NCBI Taxonomy" id="345632"/>
    <lineage>
        <taxon>Bacteria</taxon>
        <taxon>Pseudomonadati</taxon>
        <taxon>Thermodesulfobacteriota</taxon>
        <taxon>Desulfuromonadia</taxon>
        <taxon>Geobacterales</taxon>
        <taxon>Geobacteraceae</taxon>
        <taxon>Geobacter</taxon>
    </lineage>
</organism>
<gene>
    <name evidence="5" type="ORF">GPICK_13955</name>
</gene>
<name>A0A0B5BC60_9BACT</name>
<dbReference type="PANTHER" id="PTHR33164:SF64">
    <property type="entry name" value="TRANSCRIPTIONAL REGULATOR SLYA"/>
    <property type="match status" value="1"/>
</dbReference>
<dbReference type="GO" id="GO:0006950">
    <property type="term" value="P:response to stress"/>
    <property type="evidence" value="ECO:0007669"/>
    <property type="project" value="TreeGrafter"/>
</dbReference>